<evidence type="ECO:0000313" key="9">
    <source>
        <dbReference type="EMBL" id="MBY5958075.1"/>
    </source>
</evidence>
<evidence type="ECO:0000313" key="10">
    <source>
        <dbReference type="Proteomes" id="UP000753961"/>
    </source>
</evidence>
<dbReference type="SUPFAM" id="SSF55486">
    <property type="entry name" value="Metalloproteases ('zincins'), catalytic domain"/>
    <property type="match status" value="1"/>
</dbReference>
<dbReference type="GO" id="GO:0006518">
    <property type="term" value="P:peptide metabolic process"/>
    <property type="evidence" value="ECO:0007669"/>
    <property type="project" value="TreeGrafter"/>
</dbReference>
<dbReference type="InterPro" id="IPR045090">
    <property type="entry name" value="Pept_M3A_M3B"/>
</dbReference>
<accession>A0A953HTJ8</accession>
<dbReference type="Gene3D" id="1.10.287.830">
    <property type="entry name" value="putative peptidase helix hairpin domain like"/>
    <property type="match status" value="1"/>
</dbReference>
<dbReference type="Pfam" id="PF08439">
    <property type="entry name" value="Peptidase_M3_N"/>
    <property type="match status" value="1"/>
</dbReference>
<keyword evidence="4 6" id="KW-0862">Zinc</keyword>
<evidence type="ECO:0000259" key="7">
    <source>
        <dbReference type="Pfam" id="PF01432"/>
    </source>
</evidence>
<keyword evidence="1 6" id="KW-0645">Protease</keyword>
<dbReference type="InterPro" id="IPR042088">
    <property type="entry name" value="OligoPept_F_C"/>
</dbReference>
<dbReference type="EC" id="3.4.24.-" evidence="6"/>
<dbReference type="Pfam" id="PF01432">
    <property type="entry name" value="Peptidase_M3"/>
    <property type="match status" value="1"/>
</dbReference>
<comment type="caution">
    <text evidence="9">The sequence shown here is derived from an EMBL/GenBank/DDBJ whole genome shotgun (WGS) entry which is preliminary data.</text>
</comment>
<dbReference type="Gene3D" id="1.20.140.70">
    <property type="entry name" value="Oligopeptidase f, N-terminal domain"/>
    <property type="match status" value="1"/>
</dbReference>
<comment type="cofactor">
    <cofactor evidence="6">
        <name>Zn(2+)</name>
        <dbReference type="ChEBI" id="CHEBI:29105"/>
    </cofactor>
    <text evidence="6">Binds 1 zinc ion.</text>
</comment>
<dbReference type="InterPro" id="IPR013647">
    <property type="entry name" value="OligopepF_N_dom"/>
</dbReference>
<keyword evidence="10" id="KW-1185">Reference proteome</keyword>
<dbReference type="Proteomes" id="UP000753961">
    <property type="component" value="Unassembled WGS sequence"/>
</dbReference>
<feature type="domain" description="Peptidase M3A/M3B catalytic" evidence="7">
    <location>
        <begin position="210"/>
        <end position="592"/>
    </location>
</feature>
<evidence type="ECO:0000256" key="2">
    <source>
        <dbReference type="ARBA" id="ARBA00022723"/>
    </source>
</evidence>
<dbReference type="AlphaFoldDB" id="A0A953HTJ8"/>
<name>A0A953HTJ8_9BACT</name>
<evidence type="ECO:0000256" key="5">
    <source>
        <dbReference type="ARBA" id="ARBA00023049"/>
    </source>
</evidence>
<protein>
    <recommendedName>
        <fullName evidence="6">Oligopeptidase F</fullName>
        <ecNumber evidence="6">3.4.24.-</ecNumber>
    </recommendedName>
</protein>
<dbReference type="Gene3D" id="1.10.1370.20">
    <property type="entry name" value="Oligoendopeptidase f, C-terminal domain"/>
    <property type="match status" value="1"/>
</dbReference>
<evidence type="ECO:0000256" key="1">
    <source>
        <dbReference type="ARBA" id="ARBA00022670"/>
    </source>
</evidence>
<dbReference type="InterPro" id="IPR001567">
    <property type="entry name" value="Pept_M3A_M3B_dom"/>
</dbReference>
<dbReference type="InterPro" id="IPR004438">
    <property type="entry name" value="Peptidase_M3B"/>
</dbReference>
<evidence type="ECO:0000256" key="4">
    <source>
        <dbReference type="ARBA" id="ARBA00022833"/>
    </source>
</evidence>
<organism evidence="9 10">
    <name type="scientific">Membranihabitans marinus</name>
    <dbReference type="NCBI Taxonomy" id="1227546"/>
    <lineage>
        <taxon>Bacteria</taxon>
        <taxon>Pseudomonadati</taxon>
        <taxon>Bacteroidota</taxon>
        <taxon>Saprospiria</taxon>
        <taxon>Saprospirales</taxon>
        <taxon>Saprospiraceae</taxon>
        <taxon>Membranihabitans</taxon>
    </lineage>
</organism>
<keyword evidence="5 6" id="KW-0482">Metalloprotease</keyword>
<dbReference type="GO" id="GO:0046872">
    <property type="term" value="F:metal ion binding"/>
    <property type="evidence" value="ECO:0007669"/>
    <property type="project" value="UniProtKB-UniRule"/>
</dbReference>
<proteinExistence type="inferred from homology"/>
<dbReference type="PANTHER" id="PTHR11804:SF84">
    <property type="entry name" value="SACCHAROLYSIN"/>
    <property type="match status" value="1"/>
</dbReference>
<evidence type="ECO:0000259" key="8">
    <source>
        <dbReference type="Pfam" id="PF08439"/>
    </source>
</evidence>
<reference evidence="9" key="1">
    <citation type="submission" date="2021-06" db="EMBL/GenBank/DDBJ databases">
        <title>44 bacteria genomes isolated from Dapeng, Shenzhen.</title>
        <authorList>
            <person name="Zheng W."/>
            <person name="Yu S."/>
            <person name="Huang Y."/>
        </authorList>
    </citation>
    <scope>NUCLEOTIDE SEQUENCE</scope>
    <source>
        <strain evidence="9">DP5N28-2</strain>
    </source>
</reference>
<dbReference type="RefSeq" id="WP_222579608.1">
    <property type="nucleotide sequence ID" value="NZ_JAHVHU010000007.1"/>
</dbReference>
<feature type="domain" description="Oligopeptidase F N-terminal" evidence="8">
    <location>
        <begin position="120"/>
        <end position="187"/>
    </location>
</feature>
<gene>
    <name evidence="9" type="primary">pepF</name>
    <name evidence="9" type="ORF">KUV50_08040</name>
</gene>
<keyword evidence="3 6" id="KW-0378">Hydrolase</keyword>
<dbReference type="NCBIfam" id="TIGR00181">
    <property type="entry name" value="pepF"/>
    <property type="match status" value="1"/>
</dbReference>
<sequence length="610" mass="70609">MSTSTKTPTFDSRLDIPTEYKWDLTPIFETVQDWEESKKEIKKDLKDISQFKGKVMNSPKNLGDTLTFTTALQEKLRKLSCYASLSSDEDMRVSQYQGMKQEVSQIYSAFAAAASYIEPEILDADVTTIRQYIQEDERLRDFDFYLEDLIRQRRHKRSDEVEKVIAQASLMAGNASSIYSIFSNADFPYPEVTLSDGNTVTLNNANFALYRTSPVRDDRKKVFESFMTTLSGFERTFGTQLYGNLKKDVFYSRVRNYNNTLESSLDEDHIPEEVYHNLISNVQKNLSTFHRYLRLRKRMMGLDKLHYFDLYAPLVDNVDLKYSVDEAQEIVLKSLAPLGQDYVNVVEKSFEDRWIDMYPNKGKRSGAYSNGAIYDTHPYILMNYNGKYDDVSTLTHELGHTMHSYLSNKKQPFAKADYSIFVAEVASTLNEELLNDYLLDTITDPQVRLSILGNYLEGAKGTLFRQTQFAEYELLIHQITEKGESLTGEKLSELYLDLVRKYYGHQEEVCHVDENIRMEWAYIPHFYYDYYVYQYATSFTASQALAEKVLSGDPNALERYLTFLSSGGSEYPVRLLKKAGVDMTESRPFQLTIQKINRIMDEMEEILADG</sequence>
<dbReference type="PANTHER" id="PTHR11804">
    <property type="entry name" value="PROTEASE M3 THIMET OLIGOPEPTIDASE-RELATED"/>
    <property type="match status" value="1"/>
</dbReference>
<keyword evidence="2 6" id="KW-0479">Metal-binding</keyword>
<evidence type="ECO:0000256" key="6">
    <source>
        <dbReference type="RuleBase" id="RU368091"/>
    </source>
</evidence>
<dbReference type="CDD" id="cd09608">
    <property type="entry name" value="M3B_PepF"/>
    <property type="match status" value="1"/>
</dbReference>
<evidence type="ECO:0000256" key="3">
    <source>
        <dbReference type="ARBA" id="ARBA00022801"/>
    </source>
</evidence>
<comment type="similarity">
    <text evidence="6">Belongs to the peptidase M3B family.</text>
</comment>
<comment type="function">
    <text evidence="6">Has oligopeptidase activity and degrades a variety of small bioactive peptides.</text>
</comment>
<dbReference type="EMBL" id="JAHVHU010000007">
    <property type="protein sequence ID" value="MBY5958075.1"/>
    <property type="molecule type" value="Genomic_DNA"/>
</dbReference>
<dbReference type="GO" id="GO:0004222">
    <property type="term" value="F:metalloendopeptidase activity"/>
    <property type="evidence" value="ECO:0007669"/>
    <property type="project" value="UniProtKB-UniRule"/>
</dbReference>
<dbReference type="GO" id="GO:0006508">
    <property type="term" value="P:proteolysis"/>
    <property type="evidence" value="ECO:0007669"/>
    <property type="project" value="UniProtKB-KW"/>
</dbReference>